<dbReference type="Gene3D" id="2.60.40.1120">
    <property type="entry name" value="Carboxypeptidase-like, regulatory domain"/>
    <property type="match status" value="1"/>
</dbReference>
<dbReference type="Gene3D" id="1.25.40.10">
    <property type="entry name" value="Tetratricopeptide repeat domain"/>
    <property type="match status" value="2"/>
</dbReference>
<accession>A0A3B1CCX5</accession>
<dbReference type="InterPro" id="IPR011990">
    <property type="entry name" value="TPR-like_helical_dom_sf"/>
</dbReference>
<protein>
    <recommendedName>
        <fullName evidence="2">Outer membrane lipoprotein BamD-like domain-containing protein</fullName>
    </recommendedName>
</protein>
<sequence>MNKFPKIVKALQLSVFLILSILFMQNSIYGQSVLNTGLIPTGSFSGKVIMDQQSIHSGIYIYVEGTSFVGVTDANGNYVISNVPYGTYTLTAQKENYTIVKLDNQKIESAGTVVPVNNITLYPTESAEQLFTNAVRKSTKGYDDAAIVDFQNIINNFPGTELAIESEYRIAFIHYTEDKFTTVKTEFENFLASYPSNPLVPLVRYWLGKTKIALEDYSGAISTLELMVSQDSTHQKAPEARYNIARTYEKLSNNSAAINEYKKLINSYPSHRRAADAQYNIGAIYLADENYNTAIVEFQK</sequence>
<dbReference type="AlphaFoldDB" id="A0A3B1CCX5"/>
<gene>
    <name evidence="3" type="ORF">MNBD_IGNAVI01-745</name>
</gene>
<dbReference type="PROSITE" id="PS50293">
    <property type="entry name" value="TPR_REGION"/>
    <property type="match status" value="1"/>
</dbReference>
<dbReference type="InterPro" id="IPR013784">
    <property type="entry name" value="Carb-bd-like_fold"/>
</dbReference>
<dbReference type="InterPro" id="IPR019734">
    <property type="entry name" value="TPR_rpt"/>
</dbReference>
<dbReference type="InterPro" id="IPR039565">
    <property type="entry name" value="BamD-like"/>
</dbReference>
<keyword evidence="1" id="KW-0732">Signal</keyword>
<evidence type="ECO:0000259" key="2">
    <source>
        <dbReference type="Pfam" id="PF13525"/>
    </source>
</evidence>
<dbReference type="GO" id="GO:0030246">
    <property type="term" value="F:carbohydrate binding"/>
    <property type="evidence" value="ECO:0007669"/>
    <property type="project" value="InterPro"/>
</dbReference>
<evidence type="ECO:0000313" key="3">
    <source>
        <dbReference type="EMBL" id="VAX28069.1"/>
    </source>
</evidence>
<organism evidence="3">
    <name type="scientific">hydrothermal vent metagenome</name>
    <dbReference type="NCBI Taxonomy" id="652676"/>
    <lineage>
        <taxon>unclassified sequences</taxon>
        <taxon>metagenomes</taxon>
        <taxon>ecological metagenomes</taxon>
    </lineage>
</organism>
<dbReference type="SUPFAM" id="SSF48452">
    <property type="entry name" value="TPR-like"/>
    <property type="match status" value="1"/>
</dbReference>
<name>A0A3B1CCX5_9ZZZZ</name>
<dbReference type="EMBL" id="UOGD01000403">
    <property type="protein sequence ID" value="VAX28069.1"/>
    <property type="molecule type" value="Genomic_DNA"/>
</dbReference>
<dbReference type="Pfam" id="PF13715">
    <property type="entry name" value="CarbopepD_reg_2"/>
    <property type="match status" value="1"/>
</dbReference>
<dbReference type="PROSITE" id="PS50005">
    <property type="entry name" value="TPR"/>
    <property type="match status" value="1"/>
</dbReference>
<feature type="domain" description="Outer membrane lipoprotein BamD-like" evidence="2">
    <location>
        <begin position="125"/>
        <end position="294"/>
    </location>
</feature>
<dbReference type="Pfam" id="PF13525">
    <property type="entry name" value="YfiO"/>
    <property type="match status" value="1"/>
</dbReference>
<reference evidence="3" key="1">
    <citation type="submission" date="2018-06" db="EMBL/GenBank/DDBJ databases">
        <authorList>
            <person name="Zhirakovskaya E."/>
        </authorList>
    </citation>
    <scope>NUCLEOTIDE SEQUENCE</scope>
</reference>
<proteinExistence type="predicted"/>
<dbReference type="SUPFAM" id="SSF49452">
    <property type="entry name" value="Starch-binding domain-like"/>
    <property type="match status" value="1"/>
</dbReference>
<evidence type="ECO:0000256" key="1">
    <source>
        <dbReference type="ARBA" id="ARBA00022729"/>
    </source>
</evidence>
<feature type="non-terminal residue" evidence="3">
    <location>
        <position position="300"/>
    </location>
</feature>